<comment type="caution">
    <text evidence="2">The sequence shown here is derived from an EMBL/GenBank/DDBJ whole genome shotgun (WGS) entry which is preliminary data.</text>
</comment>
<reference evidence="2 3" key="1">
    <citation type="submission" date="2012-05" db="EMBL/GenBank/DDBJ databases">
        <title>Recombination and specialization in a pathogen metapopulation.</title>
        <authorList>
            <person name="Gardiner A."/>
            <person name="Kemen E."/>
            <person name="Schultz-Larsen T."/>
            <person name="MacLean D."/>
            <person name="Van Oosterhout C."/>
            <person name="Jones J.D.G."/>
        </authorList>
    </citation>
    <scope>NUCLEOTIDE SEQUENCE [LARGE SCALE GENOMIC DNA]</scope>
    <source>
        <strain evidence="2 3">Ac Nc2</strain>
    </source>
</reference>
<accession>A0A024GLK7</accession>
<dbReference type="AlphaFoldDB" id="A0A024GLK7"/>
<name>A0A024GLK7_9STRA</name>
<dbReference type="EMBL" id="CAIX01000185">
    <property type="protein sequence ID" value="CCI47764.1"/>
    <property type="molecule type" value="Genomic_DNA"/>
</dbReference>
<dbReference type="InParanoid" id="A0A024GLK7"/>
<feature type="compositionally biased region" description="Low complexity" evidence="1">
    <location>
        <begin position="9"/>
        <end position="23"/>
    </location>
</feature>
<proteinExistence type="predicted"/>
<dbReference type="OrthoDB" id="125661at2759"/>
<gene>
    <name evidence="2" type="ORF">BN9_087800</name>
</gene>
<protein>
    <submittedName>
        <fullName evidence="2">Uncharacterized protein</fullName>
    </submittedName>
</protein>
<evidence type="ECO:0000256" key="1">
    <source>
        <dbReference type="SAM" id="MobiDB-lite"/>
    </source>
</evidence>
<dbReference type="Proteomes" id="UP000053237">
    <property type="component" value="Unassembled WGS sequence"/>
</dbReference>
<sequence>MPALDFDASDSGSSSSNSSEESGYACKCSNDSKVSLLGAADYCLLPGATTSYKCGNVNRKERGECPRTGAKPCQSTGIQLLNDSLCVLDSRDNTYKCVASKTDLQTFRLKKQSQKSSGSFKDSSTSSSGDISSGNIAYASVYVMHIIFSIAFAMVCL</sequence>
<evidence type="ECO:0000313" key="2">
    <source>
        <dbReference type="EMBL" id="CCI47764.1"/>
    </source>
</evidence>
<feature type="region of interest" description="Disordered" evidence="1">
    <location>
        <begin position="1"/>
        <end position="24"/>
    </location>
</feature>
<keyword evidence="3" id="KW-1185">Reference proteome</keyword>
<evidence type="ECO:0000313" key="3">
    <source>
        <dbReference type="Proteomes" id="UP000053237"/>
    </source>
</evidence>
<organism evidence="2 3">
    <name type="scientific">Albugo candida</name>
    <dbReference type="NCBI Taxonomy" id="65357"/>
    <lineage>
        <taxon>Eukaryota</taxon>
        <taxon>Sar</taxon>
        <taxon>Stramenopiles</taxon>
        <taxon>Oomycota</taxon>
        <taxon>Peronosporomycetes</taxon>
        <taxon>Albuginales</taxon>
        <taxon>Albuginaceae</taxon>
        <taxon>Albugo</taxon>
    </lineage>
</organism>